<evidence type="ECO:0000313" key="6">
    <source>
        <dbReference type="Proteomes" id="UP001190926"/>
    </source>
</evidence>
<evidence type="ECO:0000256" key="2">
    <source>
        <dbReference type="ARBA" id="ARBA00022737"/>
    </source>
</evidence>
<protein>
    <submittedName>
        <fullName evidence="5">Calcium-binding EF-hand family protein</fullName>
    </submittedName>
</protein>
<dbReference type="PROSITE" id="PS00018">
    <property type="entry name" value="EF_HAND_1"/>
    <property type="match status" value="2"/>
</dbReference>
<evidence type="ECO:0000256" key="3">
    <source>
        <dbReference type="ARBA" id="ARBA00022837"/>
    </source>
</evidence>
<dbReference type="InterPro" id="IPR018247">
    <property type="entry name" value="EF_Hand_1_Ca_BS"/>
</dbReference>
<dbReference type="GO" id="GO:0043226">
    <property type="term" value="C:organelle"/>
    <property type="evidence" value="ECO:0007669"/>
    <property type="project" value="UniProtKB-ARBA"/>
</dbReference>
<feature type="domain" description="EF-hand" evidence="4">
    <location>
        <begin position="41"/>
        <end position="73"/>
    </location>
</feature>
<dbReference type="GO" id="GO:0005509">
    <property type="term" value="F:calcium ion binding"/>
    <property type="evidence" value="ECO:0007669"/>
    <property type="project" value="InterPro"/>
</dbReference>
<dbReference type="Proteomes" id="UP001190926">
    <property type="component" value="Unassembled WGS sequence"/>
</dbReference>
<organism evidence="5 6">
    <name type="scientific">Perilla frutescens var. hirtella</name>
    <name type="common">Perilla citriodora</name>
    <name type="synonym">Perilla setoyensis</name>
    <dbReference type="NCBI Taxonomy" id="608512"/>
    <lineage>
        <taxon>Eukaryota</taxon>
        <taxon>Viridiplantae</taxon>
        <taxon>Streptophyta</taxon>
        <taxon>Embryophyta</taxon>
        <taxon>Tracheophyta</taxon>
        <taxon>Spermatophyta</taxon>
        <taxon>Magnoliopsida</taxon>
        <taxon>eudicotyledons</taxon>
        <taxon>Gunneridae</taxon>
        <taxon>Pentapetalae</taxon>
        <taxon>asterids</taxon>
        <taxon>lamiids</taxon>
        <taxon>Lamiales</taxon>
        <taxon>Lamiaceae</taxon>
        <taxon>Nepetoideae</taxon>
        <taxon>Elsholtzieae</taxon>
        <taxon>Perilla</taxon>
    </lineage>
</organism>
<evidence type="ECO:0000313" key="5">
    <source>
        <dbReference type="EMBL" id="KAH6833448.1"/>
    </source>
</evidence>
<dbReference type="SUPFAM" id="SSF47473">
    <property type="entry name" value="EF-hand"/>
    <property type="match status" value="1"/>
</dbReference>
<feature type="domain" description="EF-hand" evidence="4">
    <location>
        <begin position="3"/>
        <end position="38"/>
    </location>
</feature>
<comment type="caution">
    <text evidence="5">The sequence shown here is derived from an EMBL/GenBank/DDBJ whole genome shotgun (WGS) entry which is preliminary data.</text>
</comment>
<gene>
    <name evidence="5" type="ORF">C2S53_012670</name>
</gene>
<reference evidence="5 6" key="1">
    <citation type="journal article" date="2021" name="Nat. Commun.">
        <title>Incipient diploidization of the medicinal plant Perilla within 10,000 years.</title>
        <authorList>
            <person name="Zhang Y."/>
            <person name="Shen Q."/>
            <person name="Leng L."/>
            <person name="Zhang D."/>
            <person name="Chen S."/>
            <person name="Shi Y."/>
            <person name="Ning Z."/>
            <person name="Chen S."/>
        </authorList>
    </citation>
    <scope>NUCLEOTIDE SEQUENCE [LARGE SCALE GENOMIC DNA]</scope>
    <source>
        <strain evidence="6">cv. PC099</strain>
    </source>
</reference>
<dbReference type="InterPro" id="IPR039647">
    <property type="entry name" value="EF_hand_pair_protein_CML-like"/>
</dbReference>
<dbReference type="FunFam" id="1.10.238.10:FF:000178">
    <property type="entry name" value="Calmodulin-2 A"/>
    <property type="match status" value="1"/>
</dbReference>
<proteinExistence type="predicted"/>
<keyword evidence="1" id="KW-0479">Metal-binding</keyword>
<keyword evidence="6" id="KW-1185">Reference proteome</keyword>
<evidence type="ECO:0000256" key="1">
    <source>
        <dbReference type="ARBA" id="ARBA00022723"/>
    </source>
</evidence>
<dbReference type="PROSITE" id="PS50222">
    <property type="entry name" value="EF_HAND_2"/>
    <property type="match status" value="2"/>
</dbReference>
<dbReference type="SMART" id="SM00054">
    <property type="entry name" value="EFh"/>
    <property type="match status" value="2"/>
</dbReference>
<dbReference type="Pfam" id="PF13499">
    <property type="entry name" value="EF-hand_7"/>
    <property type="match status" value="1"/>
</dbReference>
<keyword evidence="2" id="KW-0677">Repeat</keyword>
<sequence length="83" mass="8975">MADDAATWEALFKRFDADGDGRISASELGDALKTLGSATADEIKSMMEKIDSDGDGYISKEEFTNFARANKELVLKLHQASAS</sequence>
<name>A0AAD4JHX7_PERFH</name>
<dbReference type="PANTHER" id="PTHR10891">
    <property type="entry name" value="EF-HAND CALCIUM-BINDING DOMAIN CONTAINING PROTEIN"/>
    <property type="match status" value="1"/>
</dbReference>
<dbReference type="Gene3D" id="1.10.238.10">
    <property type="entry name" value="EF-hand"/>
    <property type="match status" value="1"/>
</dbReference>
<dbReference type="InterPro" id="IPR011992">
    <property type="entry name" value="EF-hand-dom_pair"/>
</dbReference>
<evidence type="ECO:0000259" key="4">
    <source>
        <dbReference type="PROSITE" id="PS50222"/>
    </source>
</evidence>
<dbReference type="AlphaFoldDB" id="A0AAD4JHX7"/>
<keyword evidence="3" id="KW-0106">Calcium</keyword>
<dbReference type="CDD" id="cd00051">
    <property type="entry name" value="EFh"/>
    <property type="match status" value="1"/>
</dbReference>
<accession>A0AAD4JHX7</accession>
<dbReference type="InterPro" id="IPR002048">
    <property type="entry name" value="EF_hand_dom"/>
</dbReference>
<dbReference type="EMBL" id="SDAM02000058">
    <property type="protein sequence ID" value="KAH6833448.1"/>
    <property type="molecule type" value="Genomic_DNA"/>
</dbReference>